<dbReference type="GO" id="GO:0045842">
    <property type="term" value="P:positive regulation of mitotic metaphase/anaphase transition"/>
    <property type="evidence" value="ECO:0007669"/>
    <property type="project" value="TreeGrafter"/>
</dbReference>
<dbReference type="GO" id="GO:0031145">
    <property type="term" value="P:anaphase-promoting complex-dependent catabolic process"/>
    <property type="evidence" value="ECO:0007669"/>
    <property type="project" value="TreeGrafter"/>
</dbReference>
<evidence type="ECO:0000256" key="4">
    <source>
        <dbReference type="ARBA" id="ARBA00023306"/>
    </source>
</evidence>
<gene>
    <name evidence="5" type="ORF">EWB00_008685</name>
</gene>
<evidence type="ECO:0008006" key="7">
    <source>
        <dbReference type="Google" id="ProtNLM"/>
    </source>
</evidence>
<dbReference type="AlphaFoldDB" id="A0A4Z2CP65"/>
<evidence type="ECO:0000313" key="5">
    <source>
        <dbReference type="EMBL" id="TNN06021.1"/>
    </source>
</evidence>
<dbReference type="EMBL" id="SKCS01000486">
    <property type="protein sequence ID" value="TNN06021.1"/>
    <property type="molecule type" value="Genomic_DNA"/>
</dbReference>
<keyword evidence="4" id="KW-0131">Cell cycle</keyword>
<dbReference type="GO" id="GO:0070979">
    <property type="term" value="P:protein K11-linked ubiquitination"/>
    <property type="evidence" value="ECO:0007669"/>
    <property type="project" value="TreeGrafter"/>
</dbReference>
<keyword evidence="1" id="KW-0132">Cell division</keyword>
<comment type="caution">
    <text evidence="5">The sequence shown here is derived from an EMBL/GenBank/DDBJ whole genome shotgun (WGS) entry which is preliminary data.</text>
</comment>
<keyword evidence="3" id="KW-0833">Ubl conjugation pathway</keyword>
<dbReference type="OrthoDB" id="2504561at2759"/>
<accession>A0A4Z2CP65</accession>
<evidence type="ECO:0000256" key="1">
    <source>
        <dbReference type="ARBA" id="ARBA00022618"/>
    </source>
</evidence>
<evidence type="ECO:0000256" key="2">
    <source>
        <dbReference type="ARBA" id="ARBA00022776"/>
    </source>
</evidence>
<dbReference type="STRING" id="6182.A0A4Z2CP65"/>
<dbReference type="PANTHER" id="PTHR12830">
    <property type="entry name" value="ANAPHASE-PROMOTING COMPLEX SUBUNIT 5"/>
    <property type="match status" value="1"/>
</dbReference>
<dbReference type="PANTHER" id="PTHR12830:SF9">
    <property type="entry name" value="ANAPHASE-PROMOTING COMPLEX SUBUNIT 5"/>
    <property type="match status" value="1"/>
</dbReference>
<proteinExistence type="predicted"/>
<dbReference type="InterPro" id="IPR037679">
    <property type="entry name" value="Apc5"/>
</dbReference>
<sequence length="918" mass="105218">MRNFILFLDKTVELRFGETMIFHQRIGSESYFIDSVTHNSFMLFIILREYVCSLMIFDNSMDQIQCTNSEDTITLYKLMYEMLKENIGNPFDILKDDSKGVHIPAHLKPLVQGRIERLRNYYEAVAYTNLSTFVNKIFVKPSSTGNEILDDENSIDSDIDGENNSRRKFLLTKDSVFGLFLRKFSLGFYSQSFEKMIQFLDSFFDAFDNAMYNNDCNNDYYGQKCDSKNELIKFSSSDFTANDMIVQNFAHSFTRDQYLISTRNQALQVCSEIINSIGKIGGRPNLNLQRYNELLSLAKKMYPELPYAHYASHVYALHRRNFTVAENELHSYFETCMGSVENPEMSSLTASTSSGAATVSTTTTTTTSVSGTVTTSLTSVPSINSSNICAHMAVTGAAMHLNFGHWYRGKCLIKEALQKSLESESKDSLGHVKVTHTLLNSSCDPFRYDDQVPMKQSFKLNDVTLTEFRTKFWSSLDAGSEPYELLTMYFNSANTISQSYFAICQLDLATMWQFYGYPNIATVLMQCIINADCLEPCLYSDTVLANAFANIIKEFNSVGLTEISLKLSKICRSTLCRFLNQSPLLQATMEVELEQHLRSGYDLDQCDRLVNSLRLYCPWEAAIRQAEVELKRGNVSYTHDILRYIIDSIIARRDHDCDGPLQQPISNGKLLQSNEFSSQTTIPFSHLVFPTFPEHTPVGGLCKLALIELRAHLALIELLITLKLYVYAFNEIDVTLKLCKQYRLSLGMEMIKLLQCAIHLSMNNKLTFTPSNTKHDPIYDNDDVNDATSMWINKLKIENSNITLELNNCLEEILHRTDQLIKYRCRIFLSRLRLLITSNENNRSFLQMHMAELLKAFNYYRQLDDRKRVLDILVLMAVALNSMNEYVKRNEVSKAFHMLCEHFGFKNASSNRFVVDIL</sequence>
<organism evidence="5 6">
    <name type="scientific">Schistosoma japonicum</name>
    <name type="common">Blood fluke</name>
    <dbReference type="NCBI Taxonomy" id="6182"/>
    <lineage>
        <taxon>Eukaryota</taxon>
        <taxon>Metazoa</taxon>
        <taxon>Spiralia</taxon>
        <taxon>Lophotrochozoa</taxon>
        <taxon>Platyhelminthes</taxon>
        <taxon>Trematoda</taxon>
        <taxon>Digenea</taxon>
        <taxon>Strigeidida</taxon>
        <taxon>Schistosomatoidea</taxon>
        <taxon>Schistosomatidae</taxon>
        <taxon>Schistosoma</taxon>
    </lineage>
</organism>
<keyword evidence="2" id="KW-0498">Mitosis</keyword>
<dbReference type="GO" id="GO:0051301">
    <property type="term" value="P:cell division"/>
    <property type="evidence" value="ECO:0007669"/>
    <property type="project" value="UniProtKB-KW"/>
</dbReference>
<evidence type="ECO:0000313" key="6">
    <source>
        <dbReference type="Proteomes" id="UP000311919"/>
    </source>
</evidence>
<evidence type="ECO:0000256" key="3">
    <source>
        <dbReference type="ARBA" id="ARBA00022786"/>
    </source>
</evidence>
<dbReference type="Proteomes" id="UP000311919">
    <property type="component" value="Unassembled WGS sequence"/>
</dbReference>
<protein>
    <recommendedName>
        <fullName evidence="7">Anaphase-promoting complex subunit 5</fullName>
    </recommendedName>
</protein>
<dbReference type="GO" id="GO:0005680">
    <property type="term" value="C:anaphase-promoting complex"/>
    <property type="evidence" value="ECO:0007669"/>
    <property type="project" value="InterPro"/>
</dbReference>
<reference evidence="5 6" key="1">
    <citation type="submission" date="2019-03" db="EMBL/GenBank/DDBJ databases">
        <title>An improved genome assembly of the fluke Schistosoma japonicum.</title>
        <authorList>
            <person name="Hu W."/>
            <person name="Luo F."/>
            <person name="Yin M."/>
            <person name="Mo X."/>
            <person name="Sun C."/>
            <person name="Wu Q."/>
            <person name="Zhu B."/>
            <person name="Xiang M."/>
            <person name="Wang J."/>
            <person name="Wang Y."/>
            <person name="Zhang T."/>
            <person name="Xu B."/>
            <person name="Zheng H."/>
            <person name="Feng Z."/>
        </authorList>
    </citation>
    <scope>NUCLEOTIDE SEQUENCE [LARGE SCALE GENOMIC DNA]</scope>
    <source>
        <strain evidence="5">HuSjv2</strain>
        <tissue evidence="5">Worms</tissue>
    </source>
</reference>
<name>A0A4Z2CP65_SCHJA</name>
<keyword evidence="6" id="KW-1185">Reference proteome</keyword>